<accession>A0A1H3ND51</accession>
<dbReference type="GO" id="GO:0009288">
    <property type="term" value="C:bacterial-type flagellum"/>
    <property type="evidence" value="ECO:0007669"/>
    <property type="project" value="UniProtKB-SubCell"/>
</dbReference>
<evidence type="ECO:0000256" key="1">
    <source>
        <dbReference type="ARBA" id="ARBA00004365"/>
    </source>
</evidence>
<name>A0A1H3ND51_9RHOB</name>
<comment type="similarity">
    <text evidence="2">Belongs to the bacterial flagellin family.</text>
</comment>
<protein>
    <submittedName>
        <fullName evidence="5">Flagellar hook-associated protein 3 FlgL</fullName>
    </submittedName>
</protein>
<feature type="domain" description="Flagellin C-terminal" evidence="4">
    <location>
        <begin position="257"/>
        <end position="334"/>
    </location>
</feature>
<reference evidence="5 6" key="1">
    <citation type="submission" date="2016-10" db="EMBL/GenBank/DDBJ databases">
        <authorList>
            <person name="de Groot N.N."/>
        </authorList>
    </citation>
    <scope>NUCLEOTIDE SEQUENCE [LARGE SCALE GENOMIC DNA]</scope>
    <source>
        <strain evidence="5 6">DSM 24677</strain>
    </source>
</reference>
<keyword evidence="5" id="KW-0969">Cilium</keyword>
<sequence>MSSISLGDMAQSVYLRRQNTELKTEMSRLTSELSSGQVQDVIKHLGGDLNYLTDVERSLHLNSVFAASATEAVGFSGAMQASLEKVQHSISDLGGNILSLGANSGEYAASHLSEKGRNVIEGLVATLNTSVAGRALFSGSATDSAALASADDILADLRSALAGQTTLAGVEAVMDGWFGASGGFEAVGYTGGLSDMSAFHLGDGERIDLKIKGDDEVFRATLKSAAMAALSYDPALALSNGTRVEMLGRAGELSLGAVDSLTTARATLGYAEARIEEASVRLTAQNTSLEIARSELISADPYDTIVKLEETQFRLESLYTATVKLSQLSLVGFLR</sequence>
<proteinExistence type="inferred from homology"/>
<keyword evidence="6" id="KW-1185">Reference proteome</keyword>
<dbReference type="RefSeq" id="WP_089894382.1">
    <property type="nucleotide sequence ID" value="NZ_CALLJM010000036.1"/>
</dbReference>
<keyword evidence="3" id="KW-0975">Bacterial flagellum</keyword>
<evidence type="ECO:0000313" key="5">
    <source>
        <dbReference type="EMBL" id="SDY86600.1"/>
    </source>
</evidence>
<dbReference type="Proteomes" id="UP000199026">
    <property type="component" value="Unassembled WGS sequence"/>
</dbReference>
<evidence type="ECO:0000259" key="4">
    <source>
        <dbReference type="Pfam" id="PF00700"/>
    </source>
</evidence>
<dbReference type="GO" id="GO:0005198">
    <property type="term" value="F:structural molecule activity"/>
    <property type="evidence" value="ECO:0007669"/>
    <property type="project" value="InterPro"/>
</dbReference>
<dbReference type="PANTHER" id="PTHR42792">
    <property type="entry name" value="FLAGELLIN"/>
    <property type="match status" value="1"/>
</dbReference>
<dbReference type="Pfam" id="PF00700">
    <property type="entry name" value="Flagellin_C"/>
    <property type="match status" value="1"/>
</dbReference>
<evidence type="ECO:0000256" key="2">
    <source>
        <dbReference type="ARBA" id="ARBA00005709"/>
    </source>
</evidence>
<dbReference type="STRING" id="576131.SAMN05444486_10712"/>
<dbReference type="EMBL" id="FNPR01000007">
    <property type="protein sequence ID" value="SDY86600.1"/>
    <property type="molecule type" value="Genomic_DNA"/>
</dbReference>
<organism evidence="5 6">
    <name type="scientific">Lentibacter algarum</name>
    <dbReference type="NCBI Taxonomy" id="576131"/>
    <lineage>
        <taxon>Bacteria</taxon>
        <taxon>Pseudomonadati</taxon>
        <taxon>Pseudomonadota</taxon>
        <taxon>Alphaproteobacteria</taxon>
        <taxon>Rhodobacterales</taxon>
        <taxon>Roseobacteraceae</taxon>
        <taxon>Lentibacter</taxon>
    </lineage>
</organism>
<dbReference type="InterPro" id="IPR046358">
    <property type="entry name" value="Flagellin_C"/>
</dbReference>
<dbReference type="OrthoDB" id="7312911at2"/>
<evidence type="ECO:0000313" key="6">
    <source>
        <dbReference type="Proteomes" id="UP000199026"/>
    </source>
</evidence>
<dbReference type="Gene3D" id="1.20.1330.10">
    <property type="entry name" value="f41 fragment of flagellin, N-terminal domain"/>
    <property type="match status" value="1"/>
</dbReference>
<gene>
    <name evidence="5" type="ORF">SAMN05444486_10712</name>
</gene>
<keyword evidence="5" id="KW-0966">Cell projection</keyword>
<keyword evidence="5" id="KW-0282">Flagellum</keyword>
<dbReference type="GeneID" id="78125875"/>
<dbReference type="PANTHER" id="PTHR42792:SF1">
    <property type="entry name" value="FLAGELLAR HOOK-ASSOCIATED PROTEIN 3"/>
    <property type="match status" value="1"/>
</dbReference>
<evidence type="ECO:0000256" key="3">
    <source>
        <dbReference type="ARBA" id="ARBA00023143"/>
    </source>
</evidence>
<comment type="subcellular location">
    <subcellularLocation>
        <location evidence="1">Bacterial flagellum</location>
    </subcellularLocation>
</comment>
<dbReference type="InterPro" id="IPR001492">
    <property type="entry name" value="Flagellin"/>
</dbReference>
<dbReference type="SUPFAM" id="SSF64518">
    <property type="entry name" value="Phase 1 flagellin"/>
    <property type="match status" value="1"/>
</dbReference>
<dbReference type="AlphaFoldDB" id="A0A1H3ND51"/>